<dbReference type="InterPro" id="IPR013538">
    <property type="entry name" value="ASHA1/2-like_C"/>
</dbReference>
<dbReference type="InterPro" id="IPR023393">
    <property type="entry name" value="START-like_dom_sf"/>
</dbReference>
<reference evidence="3 4" key="1">
    <citation type="submission" date="2018-06" db="EMBL/GenBank/DDBJ databases">
        <title>Genomic Encyclopedia of Archaeal and Bacterial Type Strains, Phase II (KMG-II): from individual species to whole genera.</title>
        <authorList>
            <person name="Goeker M."/>
        </authorList>
    </citation>
    <scope>NUCLEOTIDE SEQUENCE [LARGE SCALE GENOMIC DNA]</scope>
    <source>
        <strain evidence="3 4">DSM 29821</strain>
    </source>
</reference>
<evidence type="ECO:0000256" key="1">
    <source>
        <dbReference type="ARBA" id="ARBA00006817"/>
    </source>
</evidence>
<name>A0A327VQT2_9BACT</name>
<accession>A0A327VQT2</accession>
<evidence type="ECO:0000313" key="3">
    <source>
        <dbReference type="EMBL" id="RAJ77403.1"/>
    </source>
</evidence>
<evidence type="ECO:0000259" key="2">
    <source>
        <dbReference type="Pfam" id="PF08327"/>
    </source>
</evidence>
<dbReference type="Gene3D" id="3.30.530.20">
    <property type="match status" value="1"/>
</dbReference>
<evidence type="ECO:0000313" key="4">
    <source>
        <dbReference type="Proteomes" id="UP000249819"/>
    </source>
</evidence>
<proteinExistence type="inferred from homology"/>
<keyword evidence="4" id="KW-1185">Reference proteome</keyword>
<gene>
    <name evidence="3" type="ORF">CLV59_107170</name>
</gene>
<dbReference type="EMBL" id="QLMA01000007">
    <property type="protein sequence ID" value="RAJ77403.1"/>
    <property type="molecule type" value="Genomic_DNA"/>
</dbReference>
<dbReference type="Proteomes" id="UP000249819">
    <property type="component" value="Unassembled WGS sequence"/>
</dbReference>
<dbReference type="AlphaFoldDB" id="A0A327VQT2"/>
<comment type="caution">
    <text evidence="3">The sequence shown here is derived from an EMBL/GenBank/DDBJ whole genome shotgun (WGS) entry which is preliminary data.</text>
</comment>
<organism evidence="3 4">
    <name type="scientific">Chitinophaga dinghuensis</name>
    <dbReference type="NCBI Taxonomy" id="1539050"/>
    <lineage>
        <taxon>Bacteria</taxon>
        <taxon>Pseudomonadati</taxon>
        <taxon>Bacteroidota</taxon>
        <taxon>Chitinophagia</taxon>
        <taxon>Chitinophagales</taxon>
        <taxon>Chitinophagaceae</taxon>
        <taxon>Chitinophaga</taxon>
    </lineage>
</organism>
<sequence>MERLTFTTHIHAKPHIVWDVLWDEDSYPLWTAAFGEDARMETDWKKGSQVRFLNKNDDGMLSEIADIIPEKFLSFRHLGVIAGGSEESLGKDAKQWAGAMENYTLTDEDGDTRLEVSMDIVPEYLDFFQKLWPQALEKVKALAEE</sequence>
<feature type="domain" description="Activator of Hsp90 ATPase homologue 1/2-like C-terminal" evidence="2">
    <location>
        <begin position="12"/>
        <end position="143"/>
    </location>
</feature>
<protein>
    <submittedName>
        <fullName evidence="3">Activator of Hsp90 ATPase-like protein</fullName>
    </submittedName>
</protein>
<comment type="similarity">
    <text evidence="1">Belongs to the AHA1 family.</text>
</comment>
<dbReference type="SUPFAM" id="SSF55961">
    <property type="entry name" value="Bet v1-like"/>
    <property type="match status" value="1"/>
</dbReference>
<dbReference type="CDD" id="cd07814">
    <property type="entry name" value="SRPBCC_CalC_Aha1-like"/>
    <property type="match status" value="1"/>
</dbReference>
<dbReference type="OrthoDB" id="2355173at2"/>
<dbReference type="RefSeq" id="WP_111593996.1">
    <property type="nucleotide sequence ID" value="NZ_QLMA01000007.1"/>
</dbReference>
<dbReference type="Pfam" id="PF08327">
    <property type="entry name" value="AHSA1"/>
    <property type="match status" value="1"/>
</dbReference>